<feature type="region of interest" description="Disordered" evidence="2">
    <location>
        <begin position="326"/>
        <end position="367"/>
    </location>
</feature>
<sequence length="367" mass="38585">MRCSLIFQAVLLLIAVSFVVSGCTLWHNGKSRAQETTLDIIDGLDRHNQDARFLATLGELAWGYSCALNAIAAAIGIWLLAAHRKSIPWGKKAAFAAMSASVALCLAVSVLIIAQPVALLATDMTLISGLSRAGKMYGLAEEALVGVQQELEARLKPPQELQDGLYAAKDSLPVPPDPIRNALDAFAKKALGDIVAPAVQGVQDAVHQGLDAQAASLTENNTALLQLIAQLEQLGAGNAALQQEQQRQRQCQAPCVDLLQHPILHSSACVCASGALRGMQADAERASGDAVQAIMGGGLAFAGYLMLLCQVLIACGEPQNSRSALARASGQQYKQLSTQEEGDEKSEESQRGGLSTLELTATAADPV</sequence>
<evidence type="ECO:0000256" key="4">
    <source>
        <dbReference type="SAM" id="SignalP"/>
    </source>
</evidence>
<feature type="coiled-coil region" evidence="1">
    <location>
        <begin position="214"/>
        <end position="244"/>
    </location>
</feature>
<comment type="caution">
    <text evidence="5">The sequence shown here is derived from an EMBL/GenBank/DDBJ whole genome shotgun (WGS) entry which is preliminary data.</text>
</comment>
<keyword evidence="3" id="KW-0812">Transmembrane</keyword>
<feature type="signal peptide" evidence="4">
    <location>
        <begin position="1"/>
        <end position="21"/>
    </location>
</feature>
<feature type="compositionally biased region" description="Polar residues" evidence="2">
    <location>
        <begin position="326"/>
        <end position="339"/>
    </location>
</feature>
<feature type="chain" id="PRO_5043819039" evidence="4">
    <location>
        <begin position="22"/>
        <end position="367"/>
    </location>
</feature>
<feature type="transmembrane region" description="Helical" evidence="3">
    <location>
        <begin position="93"/>
        <end position="114"/>
    </location>
</feature>
<keyword evidence="6" id="KW-1185">Reference proteome</keyword>
<gene>
    <name evidence="5" type="ORF">CVIRNUC_008517</name>
</gene>
<keyword evidence="3" id="KW-0472">Membrane</keyword>
<evidence type="ECO:0000256" key="1">
    <source>
        <dbReference type="SAM" id="Coils"/>
    </source>
</evidence>
<protein>
    <submittedName>
        <fullName evidence="5">Uncharacterized protein</fullName>
    </submittedName>
</protein>
<evidence type="ECO:0000256" key="2">
    <source>
        <dbReference type="SAM" id="MobiDB-lite"/>
    </source>
</evidence>
<name>A0AAV1IGH0_9CHLO</name>
<accession>A0AAV1IGH0</accession>
<dbReference type="EMBL" id="CAUYUE010000012">
    <property type="protein sequence ID" value="CAK0785310.1"/>
    <property type="molecule type" value="Genomic_DNA"/>
</dbReference>
<feature type="transmembrane region" description="Helical" evidence="3">
    <location>
        <begin position="61"/>
        <end position="81"/>
    </location>
</feature>
<dbReference type="AlphaFoldDB" id="A0AAV1IGH0"/>
<dbReference type="Proteomes" id="UP001314263">
    <property type="component" value="Unassembled WGS sequence"/>
</dbReference>
<evidence type="ECO:0000313" key="5">
    <source>
        <dbReference type="EMBL" id="CAK0785310.1"/>
    </source>
</evidence>
<keyword evidence="3" id="KW-1133">Transmembrane helix</keyword>
<reference evidence="5 6" key="1">
    <citation type="submission" date="2023-10" db="EMBL/GenBank/DDBJ databases">
        <authorList>
            <person name="Maclean D."/>
            <person name="Macfadyen A."/>
        </authorList>
    </citation>
    <scope>NUCLEOTIDE SEQUENCE [LARGE SCALE GENOMIC DNA]</scope>
</reference>
<dbReference type="PROSITE" id="PS51257">
    <property type="entry name" value="PROKAR_LIPOPROTEIN"/>
    <property type="match status" value="1"/>
</dbReference>
<organism evidence="5 6">
    <name type="scientific">Coccomyxa viridis</name>
    <dbReference type="NCBI Taxonomy" id="1274662"/>
    <lineage>
        <taxon>Eukaryota</taxon>
        <taxon>Viridiplantae</taxon>
        <taxon>Chlorophyta</taxon>
        <taxon>core chlorophytes</taxon>
        <taxon>Trebouxiophyceae</taxon>
        <taxon>Trebouxiophyceae incertae sedis</taxon>
        <taxon>Coccomyxaceae</taxon>
        <taxon>Coccomyxa</taxon>
    </lineage>
</organism>
<evidence type="ECO:0000313" key="6">
    <source>
        <dbReference type="Proteomes" id="UP001314263"/>
    </source>
</evidence>
<evidence type="ECO:0000256" key="3">
    <source>
        <dbReference type="SAM" id="Phobius"/>
    </source>
</evidence>
<keyword evidence="4" id="KW-0732">Signal</keyword>
<proteinExistence type="predicted"/>
<keyword evidence="1" id="KW-0175">Coiled coil</keyword>